<feature type="transmembrane region" description="Helical" evidence="8">
    <location>
        <begin position="12"/>
        <end position="31"/>
    </location>
</feature>
<protein>
    <submittedName>
        <fullName evidence="10">ArnT family glycosyltransferase</fullName>
        <ecNumber evidence="10">2.4.-.-</ecNumber>
    </submittedName>
</protein>
<sequence length="484" mass="52640">MLPRPFARGPVWAVAAATFLLLVLLSGRYGYLTDELYFLAAGALHLDWGYMDQQPLVPLLAAGLDAAFPGSLLALRLPAALCTALGVVVTGLIAREFGGDRRAQVLAAAAYPLSPWVLLSGHWLAAATVELLLWVLLLWLVIRWVRTRHDGLLLAAALVAGVSVQTKFQVVVLCAALLVSCAVVGPRRALARPLLWLGAGISALAAVPTLLWQANHDWPAVRMGAVVDAENSRLLLLPTALVYSGAVVGAFLCCYGIVRLLRGPELRPYRFVGWAVLGVVLFFLVTSGRPNYLIGLCGPLFAAAAVGLQHRRERSPRPRGRWLAWPAYAVSLVLPLAVLPVYPLDFLAEHPAWPNPSRLYETGWDDLVDAVAGEVAALPAEQRARTAIIGETYYLTGALDVLGRDLPPVFSPHRGYWYFGAPPERIDTVLHVGTDDRLGPHFAARRSLGTVRSEHANMAQGVSLTLYEDPLDDWAALWPRLRTR</sequence>
<name>A0ABV4CMY6_9PSEU</name>
<evidence type="ECO:0000256" key="3">
    <source>
        <dbReference type="ARBA" id="ARBA00022676"/>
    </source>
</evidence>
<organism evidence="10 11">
    <name type="scientific">Saccharopolyspora cebuensis</name>
    <dbReference type="NCBI Taxonomy" id="418759"/>
    <lineage>
        <taxon>Bacteria</taxon>
        <taxon>Bacillati</taxon>
        <taxon>Actinomycetota</taxon>
        <taxon>Actinomycetes</taxon>
        <taxon>Pseudonocardiales</taxon>
        <taxon>Pseudonocardiaceae</taxon>
        <taxon>Saccharopolyspora</taxon>
    </lineage>
</organism>
<feature type="transmembrane region" description="Helical" evidence="8">
    <location>
        <begin position="194"/>
        <end position="214"/>
    </location>
</feature>
<gene>
    <name evidence="10" type="ORF">AB8O55_20660</name>
</gene>
<evidence type="ECO:0000256" key="8">
    <source>
        <dbReference type="SAM" id="Phobius"/>
    </source>
</evidence>
<dbReference type="InterPro" id="IPR050297">
    <property type="entry name" value="LipidA_mod_glycosyltrf_83"/>
</dbReference>
<keyword evidence="7 8" id="KW-0472">Membrane</keyword>
<dbReference type="EMBL" id="JBGEHV010000043">
    <property type="protein sequence ID" value="MEY8041828.1"/>
    <property type="molecule type" value="Genomic_DNA"/>
</dbReference>
<evidence type="ECO:0000256" key="6">
    <source>
        <dbReference type="ARBA" id="ARBA00022989"/>
    </source>
</evidence>
<dbReference type="GO" id="GO:0016757">
    <property type="term" value="F:glycosyltransferase activity"/>
    <property type="evidence" value="ECO:0007669"/>
    <property type="project" value="UniProtKB-KW"/>
</dbReference>
<dbReference type="Proteomes" id="UP001564626">
    <property type="component" value="Unassembled WGS sequence"/>
</dbReference>
<evidence type="ECO:0000256" key="5">
    <source>
        <dbReference type="ARBA" id="ARBA00022692"/>
    </source>
</evidence>
<evidence type="ECO:0000313" key="10">
    <source>
        <dbReference type="EMBL" id="MEY8041828.1"/>
    </source>
</evidence>
<reference evidence="10 11" key="1">
    <citation type="submission" date="2024-08" db="EMBL/GenBank/DDBJ databases">
        <title>Genome mining of Saccharopolyspora cebuensis PGLac3 from Nigerian medicinal plant.</title>
        <authorList>
            <person name="Ezeobiora C.E."/>
            <person name="Igbokwe N.H."/>
            <person name="Amin D.H."/>
            <person name="Mendie U.E."/>
        </authorList>
    </citation>
    <scope>NUCLEOTIDE SEQUENCE [LARGE SCALE GENOMIC DNA]</scope>
    <source>
        <strain evidence="10 11">PGLac3</strain>
    </source>
</reference>
<feature type="transmembrane region" description="Helical" evidence="8">
    <location>
        <begin position="322"/>
        <end position="342"/>
    </location>
</feature>
<evidence type="ECO:0000259" key="9">
    <source>
        <dbReference type="Pfam" id="PF13231"/>
    </source>
</evidence>
<evidence type="ECO:0000256" key="2">
    <source>
        <dbReference type="ARBA" id="ARBA00022475"/>
    </source>
</evidence>
<keyword evidence="2" id="KW-1003">Cell membrane</keyword>
<evidence type="ECO:0000256" key="4">
    <source>
        <dbReference type="ARBA" id="ARBA00022679"/>
    </source>
</evidence>
<keyword evidence="6 8" id="KW-1133">Transmembrane helix</keyword>
<feature type="transmembrane region" description="Helical" evidence="8">
    <location>
        <begin position="292"/>
        <end position="310"/>
    </location>
</feature>
<feature type="transmembrane region" description="Helical" evidence="8">
    <location>
        <begin position="73"/>
        <end position="94"/>
    </location>
</feature>
<feature type="domain" description="Glycosyltransferase RgtA/B/C/D-like" evidence="9">
    <location>
        <begin position="53"/>
        <end position="212"/>
    </location>
</feature>
<accession>A0ABV4CMY6</accession>
<keyword evidence="3 10" id="KW-0328">Glycosyltransferase</keyword>
<evidence type="ECO:0000256" key="1">
    <source>
        <dbReference type="ARBA" id="ARBA00004651"/>
    </source>
</evidence>
<keyword evidence="5 8" id="KW-0812">Transmembrane</keyword>
<dbReference type="PANTHER" id="PTHR33908">
    <property type="entry name" value="MANNOSYLTRANSFERASE YKCB-RELATED"/>
    <property type="match status" value="1"/>
</dbReference>
<evidence type="ECO:0000313" key="11">
    <source>
        <dbReference type="Proteomes" id="UP001564626"/>
    </source>
</evidence>
<dbReference type="Pfam" id="PF13231">
    <property type="entry name" value="PMT_2"/>
    <property type="match status" value="1"/>
</dbReference>
<proteinExistence type="predicted"/>
<dbReference type="PANTHER" id="PTHR33908:SF11">
    <property type="entry name" value="MEMBRANE PROTEIN"/>
    <property type="match status" value="1"/>
</dbReference>
<feature type="transmembrane region" description="Helical" evidence="8">
    <location>
        <begin position="115"/>
        <end position="142"/>
    </location>
</feature>
<comment type="caution">
    <text evidence="10">The sequence shown here is derived from an EMBL/GenBank/DDBJ whole genome shotgun (WGS) entry which is preliminary data.</text>
</comment>
<feature type="transmembrane region" description="Helical" evidence="8">
    <location>
        <begin position="234"/>
        <end position="257"/>
    </location>
</feature>
<dbReference type="RefSeq" id="WP_369775201.1">
    <property type="nucleotide sequence ID" value="NZ_JBGEHV010000043.1"/>
</dbReference>
<evidence type="ECO:0000256" key="7">
    <source>
        <dbReference type="ARBA" id="ARBA00023136"/>
    </source>
</evidence>
<comment type="subcellular location">
    <subcellularLocation>
        <location evidence="1">Cell membrane</location>
        <topology evidence="1">Multi-pass membrane protein</topology>
    </subcellularLocation>
</comment>
<dbReference type="InterPro" id="IPR038731">
    <property type="entry name" value="RgtA/B/C-like"/>
</dbReference>
<dbReference type="EC" id="2.4.-.-" evidence="10"/>
<keyword evidence="11" id="KW-1185">Reference proteome</keyword>
<feature type="transmembrane region" description="Helical" evidence="8">
    <location>
        <begin position="269"/>
        <end position="286"/>
    </location>
</feature>
<keyword evidence="4 10" id="KW-0808">Transferase</keyword>